<dbReference type="Proteomes" id="UP000634136">
    <property type="component" value="Unassembled WGS sequence"/>
</dbReference>
<proteinExistence type="predicted"/>
<dbReference type="EMBL" id="JAAIUW010000011">
    <property type="protein sequence ID" value="KAF7810023.1"/>
    <property type="molecule type" value="Genomic_DNA"/>
</dbReference>
<protein>
    <submittedName>
        <fullName evidence="2">Peroxiredoxin-2E-2, chloroplastic</fullName>
    </submittedName>
</protein>
<evidence type="ECO:0000313" key="3">
    <source>
        <dbReference type="Proteomes" id="UP000634136"/>
    </source>
</evidence>
<accession>A0A834ST88</accession>
<sequence length="104" mass="10819">MDYGGRREKNPKSLTTRTSSKHFEQILCTTKREGTTFLQILNESGNVLLGTGWGEGTGNGEENGLLFLGEVGDGGGLELAGGIEVGKGGFGELITDGDGGGRRS</sequence>
<feature type="compositionally biased region" description="Basic and acidic residues" evidence="1">
    <location>
        <begin position="1"/>
        <end position="11"/>
    </location>
</feature>
<name>A0A834ST88_9FABA</name>
<gene>
    <name evidence="2" type="ORF">G2W53_036766</name>
</gene>
<reference evidence="2" key="1">
    <citation type="submission" date="2020-09" db="EMBL/GenBank/DDBJ databases">
        <title>Genome-Enabled Discovery of Anthraquinone Biosynthesis in Senna tora.</title>
        <authorList>
            <person name="Kang S.-H."/>
            <person name="Pandey R.P."/>
            <person name="Lee C.-M."/>
            <person name="Sim J.-S."/>
            <person name="Jeong J.-T."/>
            <person name="Choi B.-S."/>
            <person name="Jung M."/>
            <person name="Ginzburg D."/>
            <person name="Zhao K."/>
            <person name="Won S.Y."/>
            <person name="Oh T.-J."/>
            <person name="Yu Y."/>
            <person name="Kim N.-H."/>
            <person name="Lee O.R."/>
            <person name="Lee T.-H."/>
            <person name="Bashyal P."/>
            <person name="Kim T.-S."/>
            <person name="Lee W.-H."/>
            <person name="Kawkins C."/>
            <person name="Kim C.-K."/>
            <person name="Kim J.S."/>
            <person name="Ahn B.O."/>
            <person name="Rhee S.Y."/>
            <person name="Sohng J.K."/>
        </authorList>
    </citation>
    <scope>NUCLEOTIDE SEQUENCE</scope>
    <source>
        <tissue evidence="2">Leaf</tissue>
    </source>
</reference>
<feature type="region of interest" description="Disordered" evidence="1">
    <location>
        <begin position="1"/>
        <end position="20"/>
    </location>
</feature>
<keyword evidence="3" id="KW-1185">Reference proteome</keyword>
<evidence type="ECO:0000313" key="2">
    <source>
        <dbReference type="EMBL" id="KAF7810023.1"/>
    </source>
</evidence>
<comment type="caution">
    <text evidence="2">The sequence shown here is derived from an EMBL/GenBank/DDBJ whole genome shotgun (WGS) entry which is preliminary data.</text>
</comment>
<dbReference type="AlphaFoldDB" id="A0A834ST88"/>
<evidence type="ECO:0000256" key="1">
    <source>
        <dbReference type="SAM" id="MobiDB-lite"/>
    </source>
</evidence>
<organism evidence="2 3">
    <name type="scientific">Senna tora</name>
    <dbReference type="NCBI Taxonomy" id="362788"/>
    <lineage>
        <taxon>Eukaryota</taxon>
        <taxon>Viridiplantae</taxon>
        <taxon>Streptophyta</taxon>
        <taxon>Embryophyta</taxon>
        <taxon>Tracheophyta</taxon>
        <taxon>Spermatophyta</taxon>
        <taxon>Magnoliopsida</taxon>
        <taxon>eudicotyledons</taxon>
        <taxon>Gunneridae</taxon>
        <taxon>Pentapetalae</taxon>
        <taxon>rosids</taxon>
        <taxon>fabids</taxon>
        <taxon>Fabales</taxon>
        <taxon>Fabaceae</taxon>
        <taxon>Caesalpinioideae</taxon>
        <taxon>Cassia clade</taxon>
        <taxon>Senna</taxon>
    </lineage>
</organism>